<evidence type="ECO:0000256" key="5">
    <source>
        <dbReference type="RuleBase" id="RU364132"/>
    </source>
</evidence>
<dbReference type="EMBL" id="GL870877">
    <property type="protein sequence ID" value="EIJ89199.1"/>
    <property type="molecule type" value="Genomic_DNA"/>
</dbReference>
<evidence type="ECO:0000313" key="7">
    <source>
        <dbReference type="Proteomes" id="UP000002872"/>
    </source>
</evidence>
<evidence type="ECO:0000256" key="2">
    <source>
        <dbReference type="ARBA" id="ARBA00010077"/>
    </source>
</evidence>
<keyword evidence="4 5" id="KW-0539">Nucleus</keyword>
<evidence type="ECO:0000256" key="1">
    <source>
        <dbReference type="ARBA" id="ARBA00004123"/>
    </source>
</evidence>
<comment type="function">
    <text evidence="5">Involved in ribosomal large subunit assembly.</text>
</comment>
<comment type="similarity">
    <text evidence="2 5">Belongs to the RRS1 family.</text>
</comment>
<dbReference type="OrthoDB" id="28455at2759"/>
<dbReference type="VEuPathDB" id="MicrosporidiaDB:NEQG_01018"/>
<sequence>MHFIIQLEYLSLSSTGKFLIMRLADVYDTKRFIAISEGNAESDVSVKYRAIALNFFKKLKELPTKYDLHNATQYVLPKEILAHMPEYSKETIFPRARVLPEESVKTKWEMFAARKGIVRSKNKTGGRVYDEVTREYAPAFGRGSKNDLDRNWLIEVKDHEDPMIDRHSLLKENKKKNKRAQKIKEYRNLKRTDRIKCYERRDRDNELM</sequence>
<proteinExistence type="inferred from homology"/>
<dbReference type="STRING" id="935791.I3EJ02"/>
<evidence type="ECO:0000256" key="4">
    <source>
        <dbReference type="ARBA" id="ARBA00023242"/>
    </source>
</evidence>
<dbReference type="GO" id="GO:0042254">
    <property type="term" value="P:ribosome biogenesis"/>
    <property type="evidence" value="ECO:0007669"/>
    <property type="project" value="UniProtKB-KW"/>
</dbReference>
<dbReference type="HOGENOM" id="CLU_1441417_0_0_1"/>
<dbReference type="AlphaFoldDB" id="I3EJ02"/>
<keyword evidence="7" id="KW-1185">Reference proteome</keyword>
<evidence type="ECO:0000313" key="6">
    <source>
        <dbReference type="EMBL" id="EIJ89199.1"/>
    </source>
</evidence>
<dbReference type="InterPro" id="IPR007023">
    <property type="entry name" value="Ribosom_reg"/>
</dbReference>
<evidence type="ECO:0000256" key="3">
    <source>
        <dbReference type="ARBA" id="ARBA00022517"/>
    </source>
</evidence>
<reference evidence="6" key="1">
    <citation type="submission" date="2011-01" db="EMBL/GenBank/DDBJ databases">
        <title>The Genome Sequence of Nematocida parisii strain ERTm3.</title>
        <authorList>
            <consortium name="The Broad Institute Genome Sequencing Platform"/>
            <consortium name="The Broad Institute Genome Sequencing Center for Infectious Disease"/>
            <person name="Cuomo C."/>
            <person name="Troemel E."/>
            <person name="Young S.K."/>
            <person name="Zeng Q."/>
            <person name="Gargeya S."/>
            <person name="Fitzgerald M."/>
            <person name="Haas B."/>
            <person name="Abouelleil A."/>
            <person name="Alvarado L."/>
            <person name="Arachchi H.M."/>
            <person name="Berlin A."/>
            <person name="Chapman S.B."/>
            <person name="Gearin G."/>
            <person name="Goldberg J."/>
            <person name="Griggs A."/>
            <person name="Gujja S."/>
            <person name="Hansen M."/>
            <person name="Heiman D."/>
            <person name="Howarth C."/>
            <person name="Larimer J."/>
            <person name="Lui A."/>
            <person name="MacDonald P.J.P."/>
            <person name="McCowen C."/>
            <person name="Montmayeur A."/>
            <person name="Murphy C."/>
            <person name="Neiman D."/>
            <person name="Pearson M."/>
            <person name="Priest M."/>
            <person name="Roberts A."/>
            <person name="Saif S."/>
            <person name="Shea T."/>
            <person name="Sisk P."/>
            <person name="Stolte C."/>
            <person name="Sykes S."/>
            <person name="Wortman J."/>
            <person name="Nusbaum C."/>
            <person name="Birren B."/>
        </authorList>
    </citation>
    <scope>NUCLEOTIDE SEQUENCE</scope>
    <source>
        <strain evidence="6">ERTm3</strain>
    </source>
</reference>
<dbReference type="OMA" id="MPEYSKE"/>
<dbReference type="Pfam" id="PF04939">
    <property type="entry name" value="RRS1"/>
    <property type="match status" value="1"/>
</dbReference>
<accession>I3EJ02</accession>
<dbReference type="InParanoid" id="I3EJ02"/>
<name>I3EJ02_NEMP3</name>
<organism evidence="6 7">
    <name type="scientific">Nematocida parisii (strain ERTm3)</name>
    <name type="common">Nematode killer fungus</name>
    <dbReference type="NCBI Taxonomy" id="935791"/>
    <lineage>
        <taxon>Eukaryota</taxon>
        <taxon>Fungi</taxon>
        <taxon>Fungi incertae sedis</taxon>
        <taxon>Microsporidia</taxon>
        <taxon>Nematocida</taxon>
    </lineage>
</organism>
<keyword evidence="3 5" id="KW-0690">Ribosome biogenesis</keyword>
<gene>
    <name evidence="6" type="ORF">NEQG_01018</name>
</gene>
<protein>
    <recommendedName>
        <fullName evidence="5">Ribosome biogenesis regulatory protein</fullName>
    </recommendedName>
</protein>
<dbReference type="GO" id="GO:0005634">
    <property type="term" value="C:nucleus"/>
    <property type="evidence" value="ECO:0007669"/>
    <property type="project" value="UniProtKB-SubCell"/>
</dbReference>
<comment type="subcellular location">
    <subcellularLocation>
        <location evidence="1 5">Nucleus</location>
    </subcellularLocation>
</comment>
<dbReference type="Proteomes" id="UP000002872">
    <property type="component" value="Unassembled WGS sequence"/>
</dbReference>